<proteinExistence type="predicted"/>
<sequence>MGCCQHFYPLRNQLLPHIGRHIAFARFGIAIGMSDANHVISLPGKQFSGITAARRNNNILYAVFGCLLQRKLYCFFSIYLTNGLKVHNITS</sequence>
<evidence type="ECO:0000313" key="1">
    <source>
        <dbReference type="EMBL" id="MPN48334.1"/>
    </source>
</evidence>
<name>A0A645IJ49_9ZZZZ</name>
<protein>
    <submittedName>
        <fullName evidence="1">Uncharacterized protein</fullName>
    </submittedName>
</protein>
<reference evidence="1" key="1">
    <citation type="submission" date="2019-08" db="EMBL/GenBank/DDBJ databases">
        <authorList>
            <person name="Kucharzyk K."/>
            <person name="Murdoch R.W."/>
            <person name="Higgins S."/>
            <person name="Loffler F."/>
        </authorList>
    </citation>
    <scope>NUCLEOTIDE SEQUENCE</scope>
</reference>
<organism evidence="1">
    <name type="scientific">bioreactor metagenome</name>
    <dbReference type="NCBI Taxonomy" id="1076179"/>
    <lineage>
        <taxon>unclassified sequences</taxon>
        <taxon>metagenomes</taxon>
        <taxon>ecological metagenomes</taxon>
    </lineage>
</organism>
<accession>A0A645IJ49</accession>
<gene>
    <name evidence="1" type="ORF">SDC9_195941</name>
</gene>
<dbReference type="EMBL" id="VSSQ01110575">
    <property type="protein sequence ID" value="MPN48334.1"/>
    <property type="molecule type" value="Genomic_DNA"/>
</dbReference>
<dbReference type="AlphaFoldDB" id="A0A645IJ49"/>
<comment type="caution">
    <text evidence="1">The sequence shown here is derived from an EMBL/GenBank/DDBJ whole genome shotgun (WGS) entry which is preliminary data.</text>
</comment>